<dbReference type="Proteomes" id="UP001497382">
    <property type="component" value="Unassembled WGS sequence"/>
</dbReference>
<keyword evidence="2" id="KW-1185">Reference proteome</keyword>
<gene>
    <name evidence="1" type="ORF">LARSCL_LOCUS11783</name>
</gene>
<dbReference type="AlphaFoldDB" id="A0AAV2AFA1"/>
<dbReference type="EMBL" id="CAXIEN010000149">
    <property type="protein sequence ID" value="CAL1281794.1"/>
    <property type="molecule type" value="Genomic_DNA"/>
</dbReference>
<evidence type="ECO:0000313" key="1">
    <source>
        <dbReference type="EMBL" id="CAL1281794.1"/>
    </source>
</evidence>
<comment type="caution">
    <text evidence="1">The sequence shown here is derived from an EMBL/GenBank/DDBJ whole genome shotgun (WGS) entry which is preliminary data.</text>
</comment>
<accession>A0AAV2AFA1</accession>
<proteinExistence type="predicted"/>
<evidence type="ECO:0000313" key="2">
    <source>
        <dbReference type="Proteomes" id="UP001497382"/>
    </source>
</evidence>
<sequence>MSLRCSFRVSLALVCRRALATKPSNSLCTTQSSCSETIKRST</sequence>
<protein>
    <submittedName>
        <fullName evidence="1">Uncharacterized protein</fullName>
    </submittedName>
</protein>
<reference evidence="1 2" key="1">
    <citation type="submission" date="2024-04" db="EMBL/GenBank/DDBJ databases">
        <authorList>
            <person name="Rising A."/>
            <person name="Reimegard J."/>
            <person name="Sonavane S."/>
            <person name="Akerstrom W."/>
            <person name="Nylinder S."/>
            <person name="Hedman E."/>
            <person name="Kallberg Y."/>
        </authorList>
    </citation>
    <scope>NUCLEOTIDE SEQUENCE [LARGE SCALE GENOMIC DNA]</scope>
</reference>
<name>A0AAV2AFA1_9ARAC</name>
<organism evidence="1 2">
    <name type="scientific">Larinioides sclopetarius</name>
    <dbReference type="NCBI Taxonomy" id="280406"/>
    <lineage>
        <taxon>Eukaryota</taxon>
        <taxon>Metazoa</taxon>
        <taxon>Ecdysozoa</taxon>
        <taxon>Arthropoda</taxon>
        <taxon>Chelicerata</taxon>
        <taxon>Arachnida</taxon>
        <taxon>Araneae</taxon>
        <taxon>Araneomorphae</taxon>
        <taxon>Entelegynae</taxon>
        <taxon>Araneoidea</taxon>
        <taxon>Araneidae</taxon>
        <taxon>Larinioides</taxon>
    </lineage>
</organism>